<reference evidence="9 10" key="1">
    <citation type="submission" date="2019-01" db="EMBL/GenBank/DDBJ databases">
        <authorList>
            <consortium name="Pathogen Informatics"/>
        </authorList>
    </citation>
    <scope>NUCLEOTIDE SEQUENCE [LARGE SCALE GENOMIC DNA]</scope>
    <source>
        <strain evidence="9 10">NCTC10118</strain>
    </source>
</reference>
<dbReference type="RefSeq" id="WP_129620830.1">
    <property type="nucleotide sequence ID" value="NZ_LR214972.1"/>
</dbReference>
<evidence type="ECO:0000256" key="6">
    <source>
        <dbReference type="ARBA" id="ARBA00023010"/>
    </source>
</evidence>
<dbReference type="Gene3D" id="1.20.5.1030">
    <property type="entry name" value="Preprotein translocase secy subunit"/>
    <property type="match status" value="1"/>
</dbReference>
<feature type="transmembrane region" description="Helical" evidence="8">
    <location>
        <begin position="41"/>
        <end position="63"/>
    </location>
</feature>
<protein>
    <recommendedName>
        <fullName evidence="8">Protein translocase subunit SecE</fullName>
    </recommendedName>
</protein>
<comment type="function">
    <text evidence="8">Essential subunit of the Sec protein translocation channel SecYEG. Clamps together the 2 halves of SecY. May contact the channel plug during translocation.</text>
</comment>
<evidence type="ECO:0000256" key="1">
    <source>
        <dbReference type="ARBA" id="ARBA00004370"/>
    </source>
</evidence>
<evidence type="ECO:0000256" key="8">
    <source>
        <dbReference type="HAMAP-Rule" id="MF_00422"/>
    </source>
</evidence>
<comment type="subunit">
    <text evidence="8">Component of the Sec protein translocase complex. Heterotrimer consisting of SecY, SecE and SecG subunits. The heterotrimers can form oligomers, although 1 heterotrimer is thought to be able to translocate proteins. Interacts with the ribosome. Interacts with SecDF, and other proteins may be involved. Interacts with SecA.</text>
</comment>
<dbReference type="GO" id="GO:0005886">
    <property type="term" value="C:plasma membrane"/>
    <property type="evidence" value="ECO:0007669"/>
    <property type="project" value="UniProtKB-SubCell"/>
</dbReference>
<keyword evidence="6 8" id="KW-0811">Translocation</keyword>
<evidence type="ECO:0000256" key="3">
    <source>
        <dbReference type="ARBA" id="ARBA00022692"/>
    </source>
</evidence>
<keyword evidence="7 8" id="KW-0472">Membrane</keyword>
<dbReference type="GO" id="GO:0008320">
    <property type="term" value="F:protein transmembrane transporter activity"/>
    <property type="evidence" value="ECO:0007669"/>
    <property type="project" value="UniProtKB-UniRule"/>
</dbReference>
<dbReference type="HAMAP" id="MF_00422">
    <property type="entry name" value="SecE"/>
    <property type="match status" value="1"/>
</dbReference>
<keyword evidence="4 8" id="KW-0653">Protein transport</keyword>
<comment type="subcellular location">
    <subcellularLocation>
        <location evidence="8">Cell membrane</location>
        <topology evidence="8">Single-pass membrane protein</topology>
    </subcellularLocation>
    <subcellularLocation>
        <location evidence="1">Membrane</location>
    </subcellularLocation>
</comment>
<dbReference type="GO" id="GO:0043952">
    <property type="term" value="P:protein transport by the Sec complex"/>
    <property type="evidence" value="ECO:0007669"/>
    <property type="project" value="UniProtKB-UniRule"/>
</dbReference>
<name>A0A449ACB5_9BACT</name>
<dbReference type="InterPro" id="IPR005807">
    <property type="entry name" value="SecE_bac"/>
</dbReference>
<evidence type="ECO:0000256" key="2">
    <source>
        <dbReference type="ARBA" id="ARBA00022448"/>
    </source>
</evidence>
<evidence type="ECO:0000313" key="9">
    <source>
        <dbReference type="EMBL" id="VEU62449.1"/>
    </source>
</evidence>
<dbReference type="NCBIfam" id="TIGR00964">
    <property type="entry name" value="secE_bact"/>
    <property type="match status" value="1"/>
</dbReference>
<sequence length="73" mass="9034">MEKLLKVKQKRQKKQKKYWIRKFVKEIKRVRWPDFKTNKRNFIMTIVFAFLFTLFVSLVTYGLTELWAFLSLS</sequence>
<dbReference type="InterPro" id="IPR001901">
    <property type="entry name" value="Translocase_SecE/Sec61-g"/>
</dbReference>
<evidence type="ECO:0000256" key="4">
    <source>
        <dbReference type="ARBA" id="ARBA00022927"/>
    </source>
</evidence>
<evidence type="ECO:0000256" key="7">
    <source>
        <dbReference type="ARBA" id="ARBA00023136"/>
    </source>
</evidence>
<dbReference type="GO" id="GO:0009306">
    <property type="term" value="P:protein secretion"/>
    <property type="evidence" value="ECO:0007669"/>
    <property type="project" value="UniProtKB-UniRule"/>
</dbReference>
<gene>
    <name evidence="8" type="primary">secE</name>
    <name evidence="9" type="ORF">NCTC10118_00018</name>
</gene>
<dbReference type="EMBL" id="LR214972">
    <property type="protein sequence ID" value="VEU62449.1"/>
    <property type="molecule type" value="Genomic_DNA"/>
</dbReference>
<dbReference type="Proteomes" id="UP000289952">
    <property type="component" value="Chromosome"/>
</dbReference>
<keyword evidence="8" id="KW-1003">Cell membrane</keyword>
<dbReference type="GO" id="GO:0006605">
    <property type="term" value="P:protein targeting"/>
    <property type="evidence" value="ECO:0007669"/>
    <property type="project" value="UniProtKB-UniRule"/>
</dbReference>
<comment type="similarity">
    <text evidence="8">Belongs to the SecE/SEC61-gamma family.</text>
</comment>
<proteinExistence type="inferred from homology"/>
<accession>A0A449ACB5</accession>
<keyword evidence="5 8" id="KW-1133">Transmembrane helix</keyword>
<keyword evidence="10" id="KW-1185">Reference proteome</keyword>
<dbReference type="Pfam" id="PF00584">
    <property type="entry name" value="SecE"/>
    <property type="match status" value="1"/>
</dbReference>
<keyword evidence="3 8" id="KW-0812">Transmembrane</keyword>
<dbReference type="AlphaFoldDB" id="A0A449ACB5"/>
<evidence type="ECO:0000256" key="5">
    <source>
        <dbReference type="ARBA" id="ARBA00022989"/>
    </source>
</evidence>
<keyword evidence="2 8" id="KW-0813">Transport</keyword>
<dbReference type="OrthoDB" id="399914at2"/>
<organism evidence="9 10">
    <name type="scientific">Mycoplasmopsis bovirhinis</name>
    <dbReference type="NCBI Taxonomy" id="29553"/>
    <lineage>
        <taxon>Bacteria</taxon>
        <taxon>Bacillati</taxon>
        <taxon>Mycoplasmatota</taxon>
        <taxon>Mycoplasmoidales</taxon>
        <taxon>Metamycoplasmataceae</taxon>
        <taxon>Mycoplasmopsis</taxon>
    </lineage>
</organism>
<evidence type="ECO:0000313" key="10">
    <source>
        <dbReference type="Proteomes" id="UP000289952"/>
    </source>
</evidence>
<dbReference type="InterPro" id="IPR038379">
    <property type="entry name" value="SecE_sf"/>
</dbReference>
<dbReference type="GO" id="GO:0065002">
    <property type="term" value="P:intracellular protein transmembrane transport"/>
    <property type="evidence" value="ECO:0007669"/>
    <property type="project" value="UniProtKB-UniRule"/>
</dbReference>